<dbReference type="FunFam" id="3.30.420.10:FF:000032">
    <property type="entry name" value="Retrovirus-related Pol polyprotein from transposon 297-like Protein"/>
    <property type="match status" value="1"/>
</dbReference>
<dbReference type="SMART" id="SM00298">
    <property type="entry name" value="CHROMO"/>
    <property type="match status" value="1"/>
</dbReference>
<dbReference type="PROSITE" id="PS50158">
    <property type="entry name" value="ZF_CCHC"/>
    <property type="match status" value="1"/>
</dbReference>
<keyword evidence="14" id="KW-0229">DNA integration</keyword>
<evidence type="ECO:0000256" key="10">
    <source>
        <dbReference type="ARBA" id="ARBA00022750"/>
    </source>
</evidence>
<keyword evidence="7" id="KW-0548">Nucleotidyltransferase</keyword>
<dbReference type="Gene3D" id="3.30.420.10">
    <property type="entry name" value="Ribonuclease H-like superfamily/Ribonuclease H"/>
    <property type="match status" value="1"/>
</dbReference>
<dbReference type="Pfam" id="PF03732">
    <property type="entry name" value="Retrotrans_gag"/>
    <property type="match status" value="1"/>
</dbReference>
<proteinExistence type="inferred from homology"/>
<dbReference type="InterPro" id="IPR023780">
    <property type="entry name" value="Chromo_domain"/>
</dbReference>
<keyword evidence="20" id="KW-0862">Zinc</keyword>
<dbReference type="PROSITE" id="PS50994">
    <property type="entry name" value="INTEGRASE"/>
    <property type="match status" value="1"/>
</dbReference>
<dbReference type="InterPro" id="IPR043128">
    <property type="entry name" value="Rev_trsase/Diguanyl_cyclase"/>
</dbReference>
<keyword evidence="9" id="KW-0479">Metal-binding</keyword>
<dbReference type="GO" id="GO:0005634">
    <property type="term" value="C:nucleus"/>
    <property type="evidence" value="ECO:0007669"/>
    <property type="project" value="UniProtKB-SubCell"/>
</dbReference>
<dbReference type="GO" id="GO:0003677">
    <property type="term" value="F:DNA binding"/>
    <property type="evidence" value="ECO:0007669"/>
    <property type="project" value="UniProtKB-KW"/>
</dbReference>
<comment type="similarity">
    <text evidence="2">Belongs to the beta type-B retroviral polymerase family. HERV class-II K(HML-2) pol subfamily.</text>
</comment>
<evidence type="ECO:0000256" key="19">
    <source>
        <dbReference type="ARBA" id="ARBA00039658"/>
    </source>
</evidence>
<dbReference type="CDD" id="cd01647">
    <property type="entry name" value="RT_LTR"/>
    <property type="match status" value="1"/>
</dbReference>
<dbReference type="InterPro" id="IPR001878">
    <property type="entry name" value="Znf_CCHC"/>
</dbReference>
<evidence type="ECO:0000256" key="8">
    <source>
        <dbReference type="ARBA" id="ARBA00022722"/>
    </source>
</evidence>
<dbReference type="GO" id="GO:0006508">
    <property type="term" value="P:proteolysis"/>
    <property type="evidence" value="ECO:0007669"/>
    <property type="project" value="UniProtKB-KW"/>
</dbReference>
<dbReference type="InterPro" id="IPR001584">
    <property type="entry name" value="Integrase_cat-core"/>
</dbReference>
<keyword evidence="15" id="KW-0695">RNA-directed DNA polymerase</keyword>
<dbReference type="InterPro" id="IPR036397">
    <property type="entry name" value="RNaseH_sf"/>
</dbReference>
<evidence type="ECO:0000256" key="16">
    <source>
        <dbReference type="ARBA" id="ARBA00022932"/>
    </source>
</evidence>
<dbReference type="InterPro" id="IPR050951">
    <property type="entry name" value="Retrovirus_Pol_polyprotein"/>
</dbReference>
<dbReference type="Pfam" id="PF13975">
    <property type="entry name" value="gag-asp_proteas"/>
    <property type="match status" value="1"/>
</dbReference>
<keyword evidence="16" id="KW-0239">DNA-directed DNA polymerase</keyword>
<dbReference type="SUPFAM" id="SSF56672">
    <property type="entry name" value="DNA/RNA polymerases"/>
    <property type="match status" value="1"/>
</dbReference>
<evidence type="ECO:0000256" key="17">
    <source>
        <dbReference type="ARBA" id="ARBA00023125"/>
    </source>
</evidence>
<evidence type="ECO:0000256" key="6">
    <source>
        <dbReference type="ARBA" id="ARBA00022679"/>
    </source>
</evidence>
<dbReference type="CDD" id="cd09274">
    <property type="entry name" value="RNase_HI_RT_Ty3"/>
    <property type="match status" value="1"/>
</dbReference>
<dbReference type="InterPro" id="IPR056924">
    <property type="entry name" value="SH3_Tf2-1"/>
</dbReference>
<dbReference type="Gene3D" id="1.10.340.70">
    <property type="match status" value="1"/>
</dbReference>
<sequence length="1407" mass="158290">MDPSPDGQWRAGVDKSITLLEAGVAESLNHLRGQAASALPQTSSPAATSRPGTQTIPEPRLAPPEPFRGDPDQCRAFLTQCEIHFELQPSSFPTDRARIAYVISLLAGKAKLWGTSEWQSGSHICHSYHGFSRELIRVFSPILPCRESTRGLLSLRQGDRTVSEYIIDFHLLAAESLWNEHALMDVFLTGLNDRIKDELATRDFPVSLKQLENLASRIDLRLMERRRDRRAARPAPPRLSEAVPAALSPPRVLTDPEPMQLGRSALTKEERQRRRQQGLCLYCGGEGHVVQTCPVKGSGSVGEGRFLLSRTRLSVTPNLLLPAILAASSKPHKVSVFVDSGADTEFMDQTFAQSLNIKLCPGPSPRSVLALDGHKLHHSCLVTEPLELQMGGNHVEKLTFMVINSPQVPIILGATWLRKHNPQIDWRRGEVTGWASSCSESCLFSAQSPHSSEGKVEEVYPHLSKVPPEYHDLREVFNKAKATSLPPHRPYDCAIDLLSGTTPPRGRLYSLSAPESQAMQEYINDALRAGIIRPSSSPAGAGFFFVGKKDGSLRPCIDYRGLNNISVKNRYPIPLMNSAFDQVQRAKVFTKLDLRNAYHLVRIREGDEWKTAFNTPTGHYEYLVMPFGLTNAPAVFQNLVNEVLRDMIGRFVFVYLDDILIYSENLTLHKQHVRSVLLRLLQNQLYVKAEKCEFHTTSTSFLGFVLSPGQISMDPAKVRAVTEWPAPSDRKQLQRFLGFANFYRRFIRSYSQVAAPLHALTSSKVKFAWNEQADKAFKRLKDLFTSAPVLVSPDPERQFIVEVDASSSGVGAILSQKAIDGRIHPCAFFSRKLSSAEQNYDVGNRELLAVKLALEEWRHMLEGAKLPFLVWTDHKNLEYLKTAKRLNPRQARWALFFDRFNFSLSYRPGSKNVKPDALSRMFESEESNDQASEFILPDSVRCAVTRLDLEREVRDSLGNVHIPDACPRNRLFVPNSLRQRVLDFCHSSRLYGHPGITKTLRLVRSQFWWSTLVRDVKDFVSACPLCTQAKVSRRPPSGLLRPLPVPSRPWSCLSMDFVTGLPSSEGNTVILTIVDRFSKMVHLVPLPKLPSAKEMGLILAREVFRLHGLPSDIVSDRGPQFVARYWREFCAMLGISVSLSSGFHPQTDGQTERINQEVETKLRLFCRSDPTKWAQNLPWVEHAINATPSSSTGLSPFYVVYGFQPPVFSTEEVESRVPSARLSALRCQRAWRRARRAILASSQIQARAANRRRVPAPHYQVGDRVWLSTRDLPLKVENKKLAPRFIGPFSISKVVNPVAVRLRLPPAMKVHPTFHVSRVKPVKTSALAPASASPPPTRLVDGSPAYTVKRILRSRKWGRGTQYLIDWEGYGPEERQWVPSRHILDKSLIRDFHRAHPDQPRASGIRP</sequence>
<dbReference type="GO" id="GO:0004190">
    <property type="term" value="F:aspartic-type endopeptidase activity"/>
    <property type="evidence" value="ECO:0007669"/>
    <property type="project" value="UniProtKB-KW"/>
</dbReference>
<dbReference type="InterPro" id="IPR016197">
    <property type="entry name" value="Chromo-like_dom_sf"/>
</dbReference>
<evidence type="ECO:0000256" key="20">
    <source>
        <dbReference type="PROSITE-ProRule" id="PRU00047"/>
    </source>
</evidence>
<dbReference type="Gene3D" id="2.40.70.10">
    <property type="entry name" value="Acid Proteases"/>
    <property type="match status" value="1"/>
</dbReference>
<evidence type="ECO:0000256" key="1">
    <source>
        <dbReference type="ARBA" id="ARBA00004123"/>
    </source>
</evidence>
<dbReference type="GO" id="GO:0004523">
    <property type="term" value="F:RNA-DNA hybrid ribonuclease activity"/>
    <property type="evidence" value="ECO:0007669"/>
    <property type="project" value="UniProtKB-EC"/>
</dbReference>
<evidence type="ECO:0000256" key="13">
    <source>
        <dbReference type="ARBA" id="ARBA00022842"/>
    </source>
</evidence>
<keyword evidence="5" id="KW-0645">Protease</keyword>
<keyword evidence="10" id="KW-0064">Aspartyl protease</keyword>
<evidence type="ECO:0000256" key="18">
    <source>
        <dbReference type="ARBA" id="ARBA00023172"/>
    </source>
</evidence>
<feature type="region of interest" description="Disordered" evidence="21">
    <location>
        <begin position="33"/>
        <end position="69"/>
    </location>
</feature>
<dbReference type="InterPro" id="IPR000477">
    <property type="entry name" value="RT_dom"/>
</dbReference>
<dbReference type="PANTHER" id="PTHR37984:SF5">
    <property type="entry name" value="PROTEIN NYNRIN-LIKE"/>
    <property type="match status" value="1"/>
</dbReference>
<dbReference type="Gene3D" id="2.40.50.40">
    <property type="match status" value="1"/>
</dbReference>
<dbReference type="EC" id="2.7.7.49" evidence="4"/>
<evidence type="ECO:0000259" key="23">
    <source>
        <dbReference type="PROSITE" id="PS50158"/>
    </source>
</evidence>
<keyword evidence="12" id="KW-0378">Hydrolase</keyword>
<dbReference type="GO" id="GO:0008270">
    <property type="term" value="F:zinc ion binding"/>
    <property type="evidence" value="ECO:0007669"/>
    <property type="project" value="UniProtKB-KW"/>
</dbReference>
<protein>
    <recommendedName>
        <fullName evidence="19">Gypsy retrotransposon integrase-like protein 1</fullName>
        <ecNumber evidence="4">2.7.7.49</ecNumber>
        <ecNumber evidence="3">3.1.26.4</ecNumber>
    </recommendedName>
</protein>
<dbReference type="CDD" id="cd00024">
    <property type="entry name" value="CD_CSD"/>
    <property type="match status" value="1"/>
</dbReference>
<dbReference type="Pfam" id="PF24626">
    <property type="entry name" value="SH3_Tf2-1"/>
    <property type="match status" value="1"/>
</dbReference>
<dbReference type="GO" id="GO:0006310">
    <property type="term" value="P:DNA recombination"/>
    <property type="evidence" value="ECO:0007669"/>
    <property type="project" value="UniProtKB-KW"/>
</dbReference>
<evidence type="ECO:0000256" key="7">
    <source>
        <dbReference type="ARBA" id="ARBA00022695"/>
    </source>
</evidence>
<dbReference type="Pfam" id="PF17921">
    <property type="entry name" value="Integrase_H2C2"/>
    <property type="match status" value="1"/>
</dbReference>
<evidence type="ECO:0000256" key="5">
    <source>
        <dbReference type="ARBA" id="ARBA00022670"/>
    </source>
</evidence>
<dbReference type="InterPro" id="IPR041373">
    <property type="entry name" value="RT_RNaseH"/>
</dbReference>
<dbReference type="InterPro" id="IPR005162">
    <property type="entry name" value="Retrotrans_gag_dom"/>
</dbReference>
<evidence type="ECO:0000256" key="2">
    <source>
        <dbReference type="ARBA" id="ARBA00010879"/>
    </source>
</evidence>
<dbReference type="FunFam" id="3.30.70.270:FF:000020">
    <property type="entry name" value="Transposon Tf2-6 polyprotein-like Protein"/>
    <property type="match status" value="1"/>
</dbReference>
<keyword evidence="18" id="KW-0233">DNA recombination</keyword>
<dbReference type="SUPFAM" id="SSF54160">
    <property type="entry name" value="Chromo domain-like"/>
    <property type="match status" value="1"/>
</dbReference>
<dbReference type="FunFam" id="3.10.20.370:FF:000003">
    <property type="entry name" value="Transposon Tf2-6 polyprotein"/>
    <property type="match status" value="1"/>
</dbReference>
<keyword evidence="11" id="KW-0255">Endonuclease</keyword>
<dbReference type="GO" id="GO:0003887">
    <property type="term" value="F:DNA-directed DNA polymerase activity"/>
    <property type="evidence" value="ECO:0007669"/>
    <property type="project" value="UniProtKB-KW"/>
</dbReference>
<organism evidence="26">
    <name type="scientific">Fundulus heteroclitus</name>
    <name type="common">Killifish</name>
    <name type="synonym">Mummichog</name>
    <dbReference type="NCBI Taxonomy" id="8078"/>
    <lineage>
        <taxon>Eukaryota</taxon>
        <taxon>Metazoa</taxon>
        <taxon>Chordata</taxon>
        <taxon>Craniata</taxon>
        <taxon>Vertebrata</taxon>
        <taxon>Euteleostomi</taxon>
        <taxon>Actinopterygii</taxon>
        <taxon>Neopterygii</taxon>
        <taxon>Teleostei</taxon>
        <taxon>Neoteleostei</taxon>
        <taxon>Acanthomorphata</taxon>
        <taxon>Ovalentaria</taxon>
        <taxon>Atherinomorphae</taxon>
        <taxon>Cyprinodontiformes</taxon>
        <taxon>Fundulidae</taxon>
        <taxon>Fundulus</taxon>
    </lineage>
</organism>
<reference evidence="26" key="1">
    <citation type="submission" date="2015-01" db="EMBL/GenBank/DDBJ databases">
        <title>EvidentialGene: Evidence-directed Construction of Complete mRNA Transcriptomes without Genomes.</title>
        <authorList>
            <person name="Gilbert D.G."/>
        </authorList>
    </citation>
    <scope>NUCLEOTIDE SEQUENCE</scope>
</reference>
<feature type="domain" description="Reverse transcriptase" evidence="24">
    <location>
        <begin position="527"/>
        <end position="706"/>
    </location>
</feature>
<evidence type="ECO:0000256" key="21">
    <source>
        <dbReference type="SAM" id="MobiDB-lite"/>
    </source>
</evidence>
<dbReference type="Pfam" id="PF00078">
    <property type="entry name" value="RVT_1"/>
    <property type="match status" value="1"/>
</dbReference>
<dbReference type="PANTHER" id="PTHR37984">
    <property type="entry name" value="PROTEIN CBG26694"/>
    <property type="match status" value="1"/>
</dbReference>
<dbReference type="CDD" id="cd00303">
    <property type="entry name" value="retropepsin_like"/>
    <property type="match status" value="1"/>
</dbReference>
<accession>A0A146SAR5</accession>
<dbReference type="GO" id="GO:0015074">
    <property type="term" value="P:DNA integration"/>
    <property type="evidence" value="ECO:0007669"/>
    <property type="project" value="UniProtKB-KW"/>
</dbReference>
<name>A0A146SAR5_FUNHE</name>
<feature type="domain" description="CCHC-type" evidence="23">
    <location>
        <begin position="280"/>
        <end position="294"/>
    </location>
</feature>
<keyword evidence="8" id="KW-0540">Nuclease</keyword>
<dbReference type="Gene3D" id="3.10.10.10">
    <property type="entry name" value="HIV Type 1 Reverse Transcriptase, subunit A, domain 1"/>
    <property type="match status" value="1"/>
</dbReference>
<dbReference type="Gene3D" id="3.30.70.270">
    <property type="match status" value="2"/>
</dbReference>
<evidence type="ECO:0000256" key="9">
    <source>
        <dbReference type="ARBA" id="ARBA00022723"/>
    </source>
</evidence>
<comment type="subcellular location">
    <subcellularLocation>
        <location evidence="1">Nucleus</location>
    </subcellularLocation>
</comment>
<feature type="region of interest" description="Disordered" evidence="21">
    <location>
        <begin position="227"/>
        <end position="258"/>
    </location>
</feature>
<evidence type="ECO:0000259" key="24">
    <source>
        <dbReference type="PROSITE" id="PS50878"/>
    </source>
</evidence>
<dbReference type="InterPro" id="IPR036875">
    <property type="entry name" value="Znf_CCHC_sf"/>
</dbReference>
<evidence type="ECO:0000256" key="4">
    <source>
        <dbReference type="ARBA" id="ARBA00012493"/>
    </source>
</evidence>
<dbReference type="FunFam" id="1.10.340.70:FF:000001">
    <property type="entry name" value="Retrovirus-related Pol polyprotein from transposon gypsy-like Protein"/>
    <property type="match status" value="1"/>
</dbReference>
<dbReference type="GO" id="GO:0003964">
    <property type="term" value="F:RNA-directed DNA polymerase activity"/>
    <property type="evidence" value="ECO:0007669"/>
    <property type="project" value="UniProtKB-KW"/>
</dbReference>
<keyword evidence="20" id="KW-0863">Zinc-finger</keyword>
<dbReference type="PROSITE" id="PS50013">
    <property type="entry name" value="CHROMO_2"/>
    <property type="match status" value="1"/>
</dbReference>
<keyword evidence="17" id="KW-0238">DNA-binding</keyword>
<dbReference type="InterPro" id="IPR043502">
    <property type="entry name" value="DNA/RNA_pol_sf"/>
</dbReference>
<dbReference type="SUPFAM" id="SSF53098">
    <property type="entry name" value="Ribonuclease H-like"/>
    <property type="match status" value="1"/>
</dbReference>
<evidence type="ECO:0000256" key="14">
    <source>
        <dbReference type="ARBA" id="ARBA00022908"/>
    </source>
</evidence>
<evidence type="ECO:0000256" key="15">
    <source>
        <dbReference type="ARBA" id="ARBA00022918"/>
    </source>
</evidence>
<dbReference type="PROSITE" id="PS50878">
    <property type="entry name" value="RT_POL"/>
    <property type="match status" value="1"/>
</dbReference>
<evidence type="ECO:0000256" key="11">
    <source>
        <dbReference type="ARBA" id="ARBA00022759"/>
    </source>
</evidence>
<dbReference type="EC" id="3.1.26.4" evidence="3"/>
<dbReference type="InterPro" id="IPR021109">
    <property type="entry name" value="Peptidase_aspartic_dom_sf"/>
</dbReference>
<dbReference type="Pfam" id="PF00665">
    <property type="entry name" value="rve"/>
    <property type="match status" value="1"/>
</dbReference>
<evidence type="ECO:0000256" key="12">
    <source>
        <dbReference type="ARBA" id="ARBA00022801"/>
    </source>
</evidence>
<dbReference type="InterPro" id="IPR000953">
    <property type="entry name" value="Chromo/chromo_shadow_dom"/>
</dbReference>
<evidence type="ECO:0000259" key="22">
    <source>
        <dbReference type="PROSITE" id="PS50013"/>
    </source>
</evidence>
<dbReference type="Pfam" id="PF00385">
    <property type="entry name" value="Chromo"/>
    <property type="match status" value="1"/>
</dbReference>
<dbReference type="SUPFAM" id="SSF50630">
    <property type="entry name" value="Acid proteases"/>
    <property type="match status" value="1"/>
</dbReference>
<feature type="domain" description="Integrase catalytic" evidence="25">
    <location>
        <begin position="1045"/>
        <end position="1204"/>
    </location>
</feature>
<dbReference type="InterPro" id="IPR041588">
    <property type="entry name" value="Integrase_H2C2"/>
</dbReference>
<keyword evidence="6" id="KW-0808">Transferase</keyword>
<evidence type="ECO:0000259" key="25">
    <source>
        <dbReference type="PROSITE" id="PS50994"/>
    </source>
</evidence>
<dbReference type="SUPFAM" id="SSF57756">
    <property type="entry name" value="Retrovirus zinc finger-like domains"/>
    <property type="match status" value="1"/>
</dbReference>
<dbReference type="InterPro" id="IPR012337">
    <property type="entry name" value="RNaseH-like_sf"/>
</dbReference>
<feature type="domain" description="Chromo" evidence="22">
    <location>
        <begin position="1346"/>
        <end position="1404"/>
    </location>
</feature>
<dbReference type="EMBL" id="GCES01108645">
    <property type="protein sequence ID" value="JAQ77677.1"/>
    <property type="molecule type" value="Transcribed_RNA"/>
</dbReference>
<dbReference type="EMBL" id="GCES01102196">
    <property type="protein sequence ID" value="JAQ84126.1"/>
    <property type="molecule type" value="Transcribed_RNA"/>
</dbReference>
<evidence type="ECO:0000313" key="26">
    <source>
        <dbReference type="EMBL" id="JAQ77677.1"/>
    </source>
</evidence>
<keyword evidence="13" id="KW-0460">Magnesium</keyword>
<evidence type="ECO:0000256" key="3">
    <source>
        <dbReference type="ARBA" id="ARBA00012180"/>
    </source>
</evidence>
<feature type="compositionally biased region" description="Polar residues" evidence="21">
    <location>
        <begin position="39"/>
        <end position="56"/>
    </location>
</feature>
<dbReference type="Pfam" id="PF17917">
    <property type="entry name" value="RT_RNaseH"/>
    <property type="match status" value="1"/>
</dbReference>